<reference evidence="5" key="2">
    <citation type="submission" date="2020-11" db="EMBL/GenBank/DDBJ databases">
        <authorList>
            <person name="McCartney M.A."/>
            <person name="Auch B."/>
            <person name="Kono T."/>
            <person name="Mallez S."/>
            <person name="Becker A."/>
            <person name="Gohl D.M."/>
            <person name="Silverstein K.A.T."/>
            <person name="Koren S."/>
            <person name="Bechman K.B."/>
            <person name="Herman A."/>
            <person name="Abrahante J.E."/>
            <person name="Garbe J."/>
        </authorList>
    </citation>
    <scope>NUCLEOTIDE SEQUENCE</scope>
    <source>
        <strain evidence="5">Duluth1</strain>
        <tissue evidence="5">Whole animal</tissue>
    </source>
</reference>
<protein>
    <recommendedName>
        <fullName evidence="7">Ribosomal protein S11</fullName>
    </recommendedName>
</protein>
<dbReference type="EMBL" id="JAIWYP010000004">
    <property type="protein sequence ID" value="KAH3829635.1"/>
    <property type="molecule type" value="Genomic_DNA"/>
</dbReference>
<dbReference type="GO" id="GO:0003735">
    <property type="term" value="F:structural constituent of ribosome"/>
    <property type="evidence" value="ECO:0007669"/>
    <property type="project" value="InterPro"/>
</dbReference>
<evidence type="ECO:0000256" key="4">
    <source>
        <dbReference type="SAM" id="MobiDB-lite"/>
    </source>
</evidence>
<name>A0A9D4H8T1_DREPO</name>
<evidence type="ECO:0000256" key="2">
    <source>
        <dbReference type="ARBA" id="ARBA00022980"/>
    </source>
</evidence>
<dbReference type="Pfam" id="PF00411">
    <property type="entry name" value="Ribosomal_S11"/>
    <property type="match status" value="1"/>
</dbReference>
<comment type="similarity">
    <text evidence="1">Belongs to the universal ribosomal protein uS11 family.</text>
</comment>
<comment type="caution">
    <text evidence="5">The sequence shown here is derived from an EMBL/GenBank/DDBJ whole genome shotgun (WGS) entry which is preliminary data.</text>
</comment>
<dbReference type="SUPFAM" id="SSF53137">
    <property type="entry name" value="Translational machinery components"/>
    <property type="match status" value="1"/>
</dbReference>
<sequence length="313" mass="34706">MGWHTVDLHTHPIRRRIYEDDGEDVAENDDEEEIAEDNTTIVKLSLLNVTVDCKNLEFFKYRLKMLRSLVNLFRSPYTCTVLQKIASPAVTQAKTSQNLVRKNLYTTDPSLPESSKSQQQSAKNTSSDDQDQISAAAVENTASDIDTTLELTKELINYQADLTSKQPVIKKEFVFPDEERRPGNYFPTARIHDLHVDGVPFHQLPTVHIIATPQNTKGGAYVNNKALSIQSGGRVGFKNSKKKTAVCGQTVGFAMGLDLTKKGYKNARVLVRGFGQGRLAAIKGLQLAGINIVSITDQTYINISARPKGVRSL</sequence>
<feature type="region of interest" description="Disordered" evidence="4">
    <location>
        <begin position="106"/>
        <end position="133"/>
    </location>
</feature>
<evidence type="ECO:0000256" key="1">
    <source>
        <dbReference type="ARBA" id="ARBA00006194"/>
    </source>
</evidence>
<dbReference type="PANTHER" id="PTHR11759">
    <property type="entry name" value="40S RIBOSOMAL PROTEIN S14/30S RIBOSOMAL PROTEIN S11"/>
    <property type="match status" value="1"/>
</dbReference>
<reference evidence="5" key="1">
    <citation type="journal article" date="2019" name="bioRxiv">
        <title>The Genome of the Zebra Mussel, Dreissena polymorpha: A Resource for Invasive Species Research.</title>
        <authorList>
            <person name="McCartney M.A."/>
            <person name="Auch B."/>
            <person name="Kono T."/>
            <person name="Mallez S."/>
            <person name="Zhang Y."/>
            <person name="Obille A."/>
            <person name="Becker A."/>
            <person name="Abrahante J.E."/>
            <person name="Garbe J."/>
            <person name="Badalamenti J.P."/>
            <person name="Herman A."/>
            <person name="Mangelson H."/>
            <person name="Liachko I."/>
            <person name="Sullivan S."/>
            <person name="Sone E.D."/>
            <person name="Koren S."/>
            <person name="Silverstein K.A.T."/>
            <person name="Beckman K.B."/>
            <person name="Gohl D.M."/>
        </authorList>
    </citation>
    <scope>NUCLEOTIDE SEQUENCE</scope>
    <source>
        <strain evidence="5">Duluth1</strain>
        <tissue evidence="5">Whole animal</tissue>
    </source>
</reference>
<dbReference type="InterPro" id="IPR036967">
    <property type="entry name" value="Ribosomal_uS11_sf"/>
</dbReference>
<evidence type="ECO:0000313" key="5">
    <source>
        <dbReference type="EMBL" id="KAH3829635.1"/>
    </source>
</evidence>
<gene>
    <name evidence="5" type="ORF">DPMN_102862</name>
</gene>
<feature type="compositionally biased region" description="Polar residues" evidence="4">
    <location>
        <begin position="106"/>
        <end position="127"/>
    </location>
</feature>
<dbReference type="InterPro" id="IPR001971">
    <property type="entry name" value="Ribosomal_uS11"/>
</dbReference>
<evidence type="ECO:0008006" key="7">
    <source>
        <dbReference type="Google" id="ProtNLM"/>
    </source>
</evidence>
<dbReference type="AlphaFoldDB" id="A0A9D4H8T1"/>
<evidence type="ECO:0000256" key="3">
    <source>
        <dbReference type="ARBA" id="ARBA00023274"/>
    </source>
</evidence>
<keyword evidence="2" id="KW-0689">Ribosomal protein</keyword>
<dbReference type="GO" id="GO:1990904">
    <property type="term" value="C:ribonucleoprotein complex"/>
    <property type="evidence" value="ECO:0007669"/>
    <property type="project" value="UniProtKB-KW"/>
</dbReference>
<dbReference type="GO" id="GO:0006412">
    <property type="term" value="P:translation"/>
    <property type="evidence" value="ECO:0007669"/>
    <property type="project" value="InterPro"/>
</dbReference>
<dbReference type="Gene3D" id="3.30.420.80">
    <property type="entry name" value="Ribosomal protein S11"/>
    <property type="match status" value="1"/>
</dbReference>
<keyword evidence="6" id="KW-1185">Reference proteome</keyword>
<dbReference type="GO" id="GO:0005840">
    <property type="term" value="C:ribosome"/>
    <property type="evidence" value="ECO:0007669"/>
    <property type="project" value="UniProtKB-KW"/>
</dbReference>
<evidence type="ECO:0000313" key="6">
    <source>
        <dbReference type="Proteomes" id="UP000828390"/>
    </source>
</evidence>
<proteinExistence type="inferred from homology"/>
<organism evidence="5 6">
    <name type="scientific">Dreissena polymorpha</name>
    <name type="common">Zebra mussel</name>
    <name type="synonym">Mytilus polymorpha</name>
    <dbReference type="NCBI Taxonomy" id="45954"/>
    <lineage>
        <taxon>Eukaryota</taxon>
        <taxon>Metazoa</taxon>
        <taxon>Spiralia</taxon>
        <taxon>Lophotrochozoa</taxon>
        <taxon>Mollusca</taxon>
        <taxon>Bivalvia</taxon>
        <taxon>Autobranchia</taxon>
        <taxon>Heteroconchia</taxon>
        <taxon>Euheterodonta</taxon>
        <taxon>Imparidentia</taxon>
        <taxon>Neoheterodontei</taxon>
        <taxon>Myida</taxon>
        <taxon>Dreissenoidea</taxon>
        <taxon>Dreissenidae</taxon>
        <taxon>Dreissena</taxon>
    </lineage>
</organism>
<dbReference type="Proteomes" id="UP000828390">
    <property type="component" value="Unassembled WGS sequence"/>
</dbReference>
<accession>A0A9D4H8T1</accession>
<keyword evidence="3" id="KW-0687">Ribonucleoprotein</keyword>